<feature type="domain" description="Clp1 P-loop" evidence="10">
    <location>
        <begin position="99"/>
        <end position="273"/>
    </location>
</feature>
<reference evidence="12" key="1">
    <citation type="journal article" date="2009" name="BMC Genomics">
        <title>The complete genome sequence of Staphylothermus marinus reveals differences in sulfur metabolism among heterotrophic Crenarchaeota.</title>
        <authorList>
            <person name="Anderson I.J."/>
            <person name="Dharmarajan L."/>
            <person name="Rodriguez J."/>
            <person name="Hooper S."/>
            <person name="Porat I."/>
            <person name="Ulrich L.E."/>
            <person name="Elkins J.G."/>
            <person name="Mavromatis K."/>
            <person name="Sun H."/>
            <person name="Land M."/>
            <person name="Lapidus A."/>
            <person name="Lucas S."/>
            <person name="Barry K."/>
            <person name="Huber H."/>
            <person name="Zhulin I.B."/>
            <person name="Whitman W.B."/>
            <person name="Mukhopadhyay B."/>
            <person name="Woese C."/>
            <person name="Bristow J."/>
            <person name="Kyrpides N."/>
        </authorList>
    </citation>
    <scope>NUCLEOTIDE SEQUENCE [LARGE SCALE GENOMIC DNA]</scope>
    <source>
        <strain evidence="12">ATCC 43588 / DSM 3639 / JCM 9404 / F1</strain>
    </source>
</reference>
<dbReference type="InterPro" id="IPR045116">
    <property type="entry name" value="Clp1/Grc3"/>
</dbReference>
<dbReference type="HOGENOM" id="CLU_051301_1_0_2"/>
<accession>A3DM67</accession>
<dbReference type="InterPro" id="IPR032319">
    <property type="entry name" value="CLP1_P"/>
</dbReference>
<dbReference type="GO" id="GO:0005524">
    <property type="term" value="F:ATP binding"/>
    <property type="evidence" value="ECO:0007669"/>
    <property type="project" value="UniProtKB-KW"/>
</dbReference>
<proteinExistence type="predicted"/>
<evidence type="ECO:0000259" key="10">
    <source>
        <dbReference type="Pfam" id="PF16575"/>
    </source>
</evidence>
<keyword evidence="12" id="KW-1185">Reference proteome</keyword>
<comment type="function">
    <text evidence="7">Polynucleotide kinase that can phosphorylate the 5'-hydroxyl groups of both single-stranded RNA (ssRNA) and single-stranded DNA (ssDNA). Exhibits a strong preference for ssRNA.</text>
</comment>
<keyword evidence="6" id="KW-0067">ATP-binding</keyword>
<evidence type="ECO:0000256" key="8">
    <source>
        <dbReference type="ARBA" id="ARBA00044641"/>
    </source>
</evidence>
<reference evidence="11 12" key="2">
    <citation type="journal article" date="2009" name="Stand. Genomic Sci.">
        <title>Complete genome sequence of Staphylothermus marinus Stetter and Fiala 1986 type strain F1.</title>
        <authorList>
            <person name="Anderson I.J."/>
            <person name="Sun H."/>
            <person name="Lapidus A."/>
            <person name="Copeland A."/>
            <person name="Glavina Del Rio T."/>
            <person name="Tice H."/>
            <person name="Dalin E."/>
            <person name="Lucas S."/>
            <person name="Barry K."/>
            <person name="Land M."/>
            <person name="Richardson P."/>
            <person name="Huber H."/>
            <person name="Kyrpides N.C."/>
        </authorList>
    </citation>
    <scope>NUCLEOTIDE SEQUENCE [LARGE SCALE GENOMIC DNA]</scope>
    <source>
        <strain evidence="12">ATCC 43588 / DSM 3639 / JCM 9404 / F1</strain>
    </source>
</reference>
<evidence type="ECO:0000256" key="5">
    <source>
        <dbReference type="ARBA" id="ARBA00022777"/>
    </source>
</evidence>
<dbReference type="AlphaFoldDB" id="A3DM67"/>
<dbReference type="eggNOG" id="arCOG04127">
    <property type="taxonomic scope" value="Archaea"/>
</dbReference>
<dbReference type="SUPFAM" id="SSF52540">
    <property type="entry name" value="P-loop containing nucleoside triphosphate hydrolases"/>
    <property type="match status" value="1"/>
</dbReference>
<evidence type="ECO:0000256" key="4">
    <source>
        <dbReference type="ARBA" id="ARBA00022741"/>
    </source>
</evidence>
<evidence type="ECO:0000256" key="2">
    <source>
        <dbReference type="ARBA" id="ARBA00012157"/>
    </source>
</evidence>
<dbReference type="GO" id="GO:0006396">
    <property type="term" value="P:RNA processing"/>
    <property type="evidence" value="ECO:0007669"/>
    <property type="project" value="InterPro"/>
</dbReference>
<dbReference type="Pfam" id="PF16575">
    <property type="entry name" value="CLP1_P"/>
    <property type="match status" value="1"/>
</dbReference>
<evidence type="ECO:0000256" key="9">
    <source>
        <dbReference type="ARBA" id="ARBA00044673"/>
    </source>
</evidence>
<dbReference type="EMBL" id="CP000575">
    <property type="protein sequence ID" value="ABN69727.1"/>
    <property type="molecule type" value="Genomic_DNA"/>
</dbReference>
<dbReference type="PANTHER" id="PTHR12755:SF3">
    <property type="entry name" value="POLYNUCLEOTIDE 5'-HYDROXYL-KINASE NOL9"/>
    <property type="match status" value="1"/>
</dbReference>
<comment type="cofactor">
    <cofactor evidence="1">
        <name>a divalent metal cation</name>
        <dbReference type="ChEBI" id="CHEBI:60240"/>
    </cofactor>
</comment>
<evidence type="ECO:0000313" key="11">
    <source>
        <dbReference type="EMBL" id="ABN69727.1"/>
    </source>
</evidence>
<keyword evidence="3" id="KW-0808">Transferase</keyword>
<dbReference type="Proteomes" id="UP000000254">
    <property type="component" value="Chromosome"/>
</dbReference>
<comment type="catalytic activity">
    <reaction evidence="8">
        <text>a 5'-end dephospho-ribonucleoside-RNA + ATP = a 5'-end 5'-phospho-ribonucleoside-RNA + ADP + H(+)</text>
        <dbReference type="Rhea" id="RHEA:54580"/>
        <dbReference type="Rhea" id="RHEA-COMP:13936"/>
        <dbReference type="Rhea" id="RHEA-COMP:15179"/>
        <dbReference type="ChEBI" id="CHEBI:15378"/>
        <dbReference type="ChEBI" id="CHEBI:30616"/>
        <dbReference type="ChEBI" id="CHEBI:138282"/>
        <dbReference type="ChEBI" id="CHEBI:138284"/>
        <dbReference type="ChEBI" id="CHEBI:456216"/>
        <dbReference type="EC" id="2.7.1.78"/>
    </reaction>
</comment>
<dbReference type="GeneID" id="4907091"/>
<evidence type="ECO:0000256" key="1">
    <source>
        <dbReference type="ARBA" id="ARBA00001968"/>
    </source>
</evidence>
<organism evidence="11 12">
    <name type="scientific">Staphylothermus marinus (strain ATCC 43588 / DSM 3639 / JCM 9404 / F1)</name>
    <dbReference type="NCBI Taxonomy" id="399550"/>
    <lineage>
        <taxon>Archaea</taxon>
        <taxon>Thermoproteota</taxon>
        <taxon>Thermoprotei</taxon>
        <taxon>Desulfurococcales</taxon>
        <taxon>Desulfurococcaceae</taxon>
        <taxon>Staphylothermus</taxon>
    </lineage>
</organism>
<dbReference type="PANTHER" id="PTHR12755">
    <property type="entry name" value="CLEAVAGE/POLYADENYLATION FACTOR IA SUBUNIT CLP1P"/>
    <property type="match status" value="1"/>
</dbReference>
<dbReference type="Gene3D" id="3.40.50.300">
    <property type="entry name" value="P-loop containing nucleotide triphosphate hydrolases"/>
    <property type="match status" value="1"/>
</dbReference>
<dbReference type="STRING" id="399550.Smar_0620"/>
<comment type="catalytic activity">
    <reaction evidence="9">
        <text>a 5'-end dephospho-2'-deoxyribonucleoside-DNA + ATP = a 5'-end 5'-phospho-2'-deoxyribonucleoside-DNA + ADP + H(+)</text>
        <dbReference type="Rhea" id="RHEA:15669"/>
        <dbReference type="Rhea" id="RHEA-COMP:13180"/>
        <dbReference type="Rhea" id="RHEA-COMP:13184"/>
        <dbReference type="ChEBI" id="CHEBI:15378"/>
        <dbReference type="ChEBI" id="CHEBI:30616"/>
        <dbReference type="ChEBI" id="CHEBI:136412"/>
        <dbReference type="ChEBI" id="CHEBI:136416"/>
        <dbReference type="ChEBI" id="CHEBI:456216"/>
        <dbReference type="EC" id="2.7.1.78"/>
    </reaction>
</comment>
<keyword evidence="5" id="KW-0418">Kinase</keyword>
<dbReference type="OrthoDB" id="359472at2157"/>
<evidence type="ECO:0000256" key="6">
    <source>
        <dbReference type="ARBA" id="ARBA00022840"/>
    </source>
</evidence>
<gene>
    <name evidence="11" type="ordered locus">Smar_0620</name>
</gene>
<dbReference type="InterPro" id="IPR027417">
    <property type="entry name" value="P-loop_NTPase"/>
</dbReference>
<evidence type="ECO:0000256" key="7">
    <source>
        <dbReference type="ARBA" id="ARBA00024737"/>
    </source>
</evidence>
<protein>
    <recommendedName>
        <fullName evidence="2">polynucleotide 5'-hydroxyl-kinase</fullName>
        <ecNumber evidence="2">2.7.1.78</ecNumber>
    </recommendedName>
</protein>
<keyword evidence="4" id="KW-0547">Nucleotide-binding</keyword>
<sequence>MPIVELRKNEAIKIFGPAAINVASGTVEVLGKRFNTNDKFIVHKTRSYIVVALTDSKLDINLGSEASIQAVEEDDPYHEWVSIANEILSKDYRKIMVIGGIDCGKSSFSILLSNKALDNNLEPALIDADVGQADIGPPGFISMSYPKQQVIWMRTLKPYKLRFIGDIKPQHHVDLIIDKLKELIDIAEKEHRTPIIIDTDGWIGDSYALMYKYRLVEETKPDATIVIGEEYWEFFDKLSLLRTHIYKINAPRIRKQRSREERRALRSDKYREFLLDSQIVKVSLKNVLVTNMPLFMGKPISLDSLNVSPLEKVLYAAKTPDTLYLVLSEPVKLQGFDELKTRFNVQKIRTLISGFEKNLYVAIVDKNGDEYPGQVLKIDFRNETIHVKSKYRVEPSIIRFSHIRLTEEYTEQIME</sequence>
<dbReference type="RefSeq" id="WP_011838918.1">
    <property type="nucleotide sequence ID" value="NC_009033.1"/>
</dbReference>
<name>A3DM67_STAMF</name>
<dbReference type="KEGG" id="smr:Smar_0620"/>
<evidence type="ECO:0000313" key="12">
    <source>
        <dbReference type="Proteomes" id="UP000000254"/>
    </source>
</evidence>
<dbReference type="EC" id="2.7.1.78" evidence="2"/>
<evidence type="ECO:0000256" key="3">
    <source>
        <dbReference type="ARBA" id="ARBA00022679"/>
    </source>
</evidence>
<dbReference type="GO" id="GO:0051734">
    <property type="term" value="F:ATP-dependent polynucleotide 5'-hydroxyl-kinase activity"/>
    <property type="evidence" value="ECO:0007669"/>
    <property type="project" value="UniProtKB-EC"/>
</dbReference>